<evidence type="ECO:0000313" key="2">
    <source>
        <dbReference type="Proteomes" id="UP000054166"/>
    </source>
</evidence>
<evidence type="ECO:0000313" key="1">
    <source>
        <dbReference type="EMBL" id="KIM72736.1"/>
    </source>
</evidence>
<dbReference type="STRING" id="765440.A0A0C3EYD0"/>
<reference evidence="2" key="2">
    <citation type="submission" date="2015-01" db="EMBL/GenBank/DDBJ databases">
        <title>Evolutionary Origins and Diversification of the Mycorrhizal Mutualists.</title>
        <authorList>
            <consortium name="DOE Joint Genome Institute"/>
            <consortium name="Mycorrhizal Genomics Consortium"/>
            <person name="Kohler A."/>
            <person name="Kuo A."/>
            <person name="Nagy L.G."/>
            <person name="Floudas D."/>
            <person name="Copeland A."/>
            <person name="Barry K.W."/>
            <person name="Cichocki N."/>
            <person name="Veneault-Fourrey C."/>
            <person name="LaButti K."/>
            <person name="Lindquist E.A."/>
            <person name="Lipzen A."/>
            <person name="Lundell T."/>
            <person name="Morin E."/>
            <person name="Murat C."/>
            <person name="Riley R."/>
            <person name="Ohm R."/>
            <person name="Sun H."/>
            <person name="Tunlid A."/>
            <person name="Henrissat B."/>
            <person name="Grigoriev I.V."/>
            <person name="Hibbett D.S."/>
            <person name="Martin F."/>
        </authorList>
    </citation>
    <scope>NUCLEOTIDE SEQUENCE [LARGE SCALE GENOMIC DNA]</scope>
    <source>
        <strain evidence="2">F 1598</strain>
    </source>
</reference>
<dbReference type="InParanoid" id="A0A0C3EYD0"/>
<feature type="non-terminal residue" evidence="1">
    <location>
        <position position="282"/>
    </location>
</feature>
<dbReference type="OrthoDB" id="27073at2759"/>
<reference evidence="1 2" key="1">
    <citation type="submission" date="2014-04" db="EMBL/GenBank/DDBJ databases">
        <authorList>
            <consortium name="DOE Joint Genome Institute"/>
            <person name="Kuo A."/>
            <person name="Tarkka M."/>
            <person name="Buscot F."/>
            <person name="Kohler A."/>
            <person name="Nagy L.G."/>
            <person name="Floudas D."/>
            <person name="Copeland A."/>
            <person name="Barry K.W."/>
            <person name="Cichocki N."/>
            <person name="Veneault-Fourrey C."/>
            <person name="LaButti K."/>
            <person name="Lindquist E.A."/>
            <person name="Lipzen A."/>
            <person name="Lundell T."/>
            <person name="Morin E."/>
            <person name="Murat C."/>
            <person name="Sun H."/>
            <person name="Tunlid A."/>
            <person name="Henrissat B."/>
            <person name="Grigoriev I.V."/>
            <person name="Hibbett D.S."/>
            <person name="Martin F."/>
            <person name="Nordberg H.P."/>
            <person name="Cantor M.N."/>
            <person name="Hua S.X."/>
        </authorList>
    </citation>
    <scope>NUCLEOTIDE SEQUENCE [LARGE SCALE GENOMIC DNA]</scope>
    <source>
        <strain evidence="1 2">F 1598</strain>
    </source>
</reference>
<dbReference type="AlphaFoldDB" id="A0A0C3EYD0"/>
<accession>A0A0C3EYD0</accession>
<dbReference type="HOGENOM" id="CLU_074864_0_0_1"/>
<sequence length="282" mass="30990">STGSSIPSSSLSALWCYILPALDRILQSNSDAKHAPVLPITAEYYIGIYTHCYDYFIAQSNSTIGLSGLYKNLDHYYADAAHQLFTGAPNDNTLIPYILAKFKYYSAGTAAIDRLLSYLNHHYVKPAVNDGNGWFSFDDDAVVTGDKGHNSGSKVSWGEGEDRRVAELKKWGYKGGSSASVLAKAEACAEAASTLDCVVPLSSLALRRFRTNFIEPLMQVSNINHKIKHDSSVTTEAGQLVRVVKEMLEMKGVGEDENRQLAKLAVILKTVGVRHNKLLRKK</sequence>
<dbReference type="Proteomes" id="UP000054166">
    <property type="component" value="Unassembled WGS sequence"/>
</dbReference>
<proteinExistence type="predicted"/>
<dbReference type="EMBL" id="KN833110">
    <property type="protein sequence ID" value="KIM72736.1"/>
    <property type="molecule type" value="Genomic_DNA"/>
</dbReference>
<protein>
    <recommendedName>
        <fullName evidence="3">Cullin N-terminal domain-containing protein</fullName>
    </recommendedName>
</protein>
<gene>
    <name evidence="1" type="ORF">PILCRDRAFT_48563</name>
</gene>
<evidence type="ECO:0008006" key="3">
    <source>
        <dbReference type="Google" id="ProtNLM"/>
    </source>
</evidence>
<dbReference type="Gene3D" id="1.20.1310.10">
    <property type="entry name" value="Cullin Repeats"/>
    <property type="match status" value="1"/>
</dbReference>
<name>A0A0C3EYD0_PILCF</name>
<dbReference type="InterPro" id="IPR016159">
    <property type="entry name" value="Cullin_repeat-like_dom_sf"/>
</dbReference>
<organism evidence="1 2">
    <name type="scientific">Piloderma croceum (strain F 1598)</name>
    <dbReference type="NCBI Taxonomy" id="765440"/>
    <lineage>
        <taxon>Eukaryota</taxon>
        <taxon>Fungi</taxon>
        <taxon>Dikarya</taxon>
        <taxon>Basidiomycota</taxon>
        <taxon>Agaricomycotina</taxon>
        <taxon>Agaricomycetes</taxon>
        <taxon>Agaricomycetidae</taxon>
        <taxon>Atheliales</taxon>
        <taxon>Atheliaceae</taxon>
        <taxon>Piloderma</taxon>
    </lineage>
</organism>
<keyword evidence="2" id="KW-1185">Reference proteome</keyword>
<dbReference type="SUPFAM" id="SSF74788">
    <property type="entry name" value="Cullin repeat-like"/>
    <property type="match status" value="1"/>
</dbReference>
<feature type="non-terminal residue" evidence="1">
    <location>
        <position position="1"/>
    </location>
</feature>